<evidence type="ECO:0000313" key="2">
    <source>
        <dbReference type="EMBL" id="NAW34523.1"/>
    </source>
</evidence>
<organism evidence="2 3">
    <name type="scientific">Halomonas alimentaria</name>
    <dbReference type="NCBI Taxonomy" id="147248"/>
    <lineage>
        <taxon>Bacteria</taxon>
        <taxon>Pseudomonadati</taxon>
        <taxon>Pseudomonadota</taxon>
        <taxon>Gammaproteobacteria</taxon>
        <taxon>Oceanospirillales</taxon>
        <taxon>Halomonadaceae</taxon>
        <taxon>Halomonas</taxon>
    </lineage>
</organism>
<dbReference type="Pfam" id="PF03724">
    <property type="entry name" value="META"/>
    <property type="match status" value="1"/>
</dbReference>
<feature type="domain" description="DUF306" evidence="1">
    <location>
        <begin position="75"/>
        <end position="186"/>
    </location>
</feature>
<name>A0A7X4W5G8_9GAMM</name>
<sequence>MKHDRVQAVGTFGGSLFHHKTRNLMPWDGLIILMNGNGVTTMKQKYSLAALLVGTLALAGCAGFDATSGGDTANEPLENTYWKLVTVGERQAVTIDEAREAHLVLHADDARLAGSTGCNRMMGDYERDGDRLTFGQLATTMMACPGEVMELEREFLDALGDITNWQVEGENLTLVGEEGEALARFEAVHLQ</sequence>
<dbReference type="InterPro" id="IPR005184">
    <property type="entry name" value="DUF306_Meta_HslJ"/>
</dbReference>
<dbReference type="PANTHER" id="PTHR35535:SF1">
    <property type="entry name" value="HEAT SHOCK PROTEIN HSLJ"/>
    <property type="match status" value="1"/>
</dbReference>
<dbReference type="EMBL" id="WUTT01000001">
    <property type="protein sequence ID" value="NAW34523.1"/>
    <property type="molecule type" value="Genomic_DNA"/>
</dbReference>
<proteinExistence type="predicted"/>
<evidence type="ECO:0000313" key="3">
    <source>
        <dbReference type="Proteomes" id="UP000487929"/>
    </source>
</evidence>
<protein>
    <submittedName>
        <fullName evidence="2">META domain-containing protein</fullName>
    </submittedName>
</protein>
<dbReference type="AlphaFoldDB" id="A0A7X4W5G8"/>
<gene>
    <name evidence="2" type="ORF">GRB96_08835</name>
</gene>
<comment type="caution">
    <text evidence="2">The sequence shown here is derived from an EMBL/GenBank/DDBJ whole genome shotgun (WGS) entry which is preliminary data.</text>
</comment>
<dbReference type="InterPro" id="IPR038670">
    <property type="entry name" value="HslJ-like_sf"/>
</dbReference>
<evidence type="ECO:0000259" key="1">
    <source>
        <dbReference type="Pfam" id="PF03724"/>
    </source>
</evidence>
<dbReference type="OrthoDB" id="5348860at2"/>
<dbReference type="Gene3D" id="2.40.128.270">
    <property type="match status" value="1"/>
</dbReference>
<dbReference type="PANTHER" id="PTHR35535">
    <property type="entry name" value="HEAT SHOCK PROTEIN HSLJ"/>
    <property type="match status" value="1"/>
</dbReference>
<reference evidence="2 3" key="1">
    <citation type="submission" date="2019-12" db="EMBL/GenBank/DDBJ databases">
        <title>Draft genome sequencing of Halomonas alimentaria DSM 15356.</title>
        <authorList>
            <person name="Pandiyan K."/>
            <person name="Kushwaha P."/>
            <person name="Gowdham M."/>
            <person name="Chakdar H."/>
            <person name="Singh A."/>
            <person name="Kumar M."/>
            <person name="Saxena A.K."/>
        </authorList>
    </citation>
    <scope>NUCLEOTIDE SEQUENCE [LARGE SCALE GENOMIC DNA]</scope>
    <source>
        <strain evidence="2 3">DSM 15356</strain>
    </source>
</reference>
<dbReference type="InterPro" id="IPR053147">
    <property type="entry name" value="Hsp_HslJ-like"/>
</dbReference>
<keyword evidence="3" id="KW-1185">Reference proteome</keyword>
<dbReference type="Proteomes" id="UP000487929">
    <property type="component" value="Unassembled WGS sequence"/>
</dbReference>
<dbReference type="RefSeq" id="WP_161431799.1">
    <property type="nucleotide sequence ID" value="NZ_WUTT01000001.1"/>
</dbReference>
<accession>A0A7X4W5G8</accession>